<dbReference type="STRING" id="1406858.GCA_000710895_05513"/>
<proteinExistence type="predicted"/>
<feature type="region of interest" description="Disordered" evidence="1">
    <location>
        <begin position="53"/>
        <end position="72"/>
    </location>
</feature>
<dbReference type="AlphaFoldDB" id="A0A378YAT3"/>
<dbReference type="EMBL" id="UGRY01000002">
    <property type="protein sequence ID" value="SUA73621.1"/>
    <property type="molecule type" value="Genomic_DNA"/>
</dbReference>
<dbReference type="Proteomes" id="UP000255467">
    <property type="component" value="Unassembled WGS sequence"/>
</dbReference>
<gene>
    <name evidence="2" type="ORF">NCTC1934_01067</name>
</gene>
<keyword evidence="3" id="KW-1185">Reference proteome</keyword>
<dbReference type="Gene3D" id="3.40.50.1820">
    <property type="entry name" value="alpha/beta hydrolase"/>
    <property type="match status" value="1"/>
</dbReference>
<evidence type="ECO:0000313" key="2">
    <source>
        <dbReference type="EMBL" id="SUA73621.1"/>
    </source>
</evidence>
<feature type="compositionally biased region" description="Basic residues" evidence="1">
    <location>
        <begin position="63"/>
        <end position="72"/>
    </location>
</feature>
<name>A0A378YAT3_9NOCA</name>
<organism evidence="2 3">
    <name type="scientific">Nocardia otitidiscaviarum</name>
    <dbReference type="NCBI Taxonomy" id="1823"/>
    <lineage>
        <taxon>Bacteria</taxon>
        <taxon>Bacillati</taxon>
        <taxon>Actinomycetota</taxon>
        <taxon>Actinomycetes</taxon>
        <taxon>Mycobacteriales</taxon>
        <taxon>Nocardiaceae</taxon>
        <taxon>Nocardia</taxon>
    </lineage>
</organism>
<sequence>MLRPADTSEPRPTLYLLSGAGGGIDTATWKLRTDAPEFLSDKNINVVQIMASPATEPAQTRGGLRRVKSGSR</sequence>
<evidence type="ECO:0000313" key="3">
    <source>
        <dbReference type="Proteomes" id="UP000255467"/>
    </source>
</evidence>
<evidence type="ECO:0000256" key="1">
    <source>
        <dbReference type="SAM" id="MobiDB-lite"/>
    </source>
</evidence>
<dbReference type="InterPro" id="IPR029058">
    <property type="entry name" value="AB_hydrolase_fold"/>
</dbReference>
<protein>
    <submittedName>
        <fullName evidence="2">Uncharacterized protein</fullName>
    </submittedName>
</protein>
<reference evidence="2 3" key="1">
    <citation type="submission" date="2018-06" db="EMBL/GenBank/DDBJ databases">
        <authorList>
            <consortium name="Pathogen Informatics"/>
            <person name="Doyle S."/>
        </authorList>
    </citation>
    <scope>NUCLEOTIDE SEQUENCE [LARGE SCALE GENOMIC DNA]</scope>
    <source>
        <strain evidence="2 3">NCTC1934</strain>
    </source>
</reference>
<accession>A0A378YAT3</accession>